<dbReference type="KEGG" id="eel:EUBELI_10073"/>
<keyword evidence="6" id="KW-1185">Reference proteome</keyword>
<reference evidence="5 6" key="1">
    <citation type="journal article" date="2009" name="Proc. Natl. Acad. Sci. U.S.A.">
        <title>Characterizing a model human gut microbiota composed of members of its two dominant bacterial phyla.</title>
        <authorList>
            <person name="Mahowald M.A."/>
            <person name="Rey F.E."/>
            <person name="Seedorf H."/>
            <person name="Turnbaugh P.J."/>
            <person name="Fulton R.S."/>
            <person name="Wollam A."/>
            <person name="Shah N."/>
            <person name="Wang C."/>
            <person name="Magrini V."/>
            <person name="Wilson R.K."/>
            <person name="Cantarel B.L."/>
            <person name="Coutinho P.M."/>
            <person name="Henrissat B."/>
            <person name="Crock L.W."/>
            <person name="Russell A."/>
            <person name="Verberkmoes N.C."/>
            <person name="Hettich R.L."/>
            <person name="Gordon J.I."/>
        </authorList>
    </citation>
    <scope>NUCLEOTIDE SEQUENCE [LARGE SCALE GENOMIC DNA]</scope>
    <source>
        <strain evidence="6">ATCC 27750 / DSM 3376 / VPI C15-48 / C15-B4</strain>
        <plasmid evidence="5">unnamed</plasmid>
    </source>
</reference>
<proteinExistence type="inferred from homology"/>
<evidence type="ECO:0000256" key="4">
    <source>
        <dbReference type="PROSITE-ProRule" id="PRU00489"/>
    </source>
</evidence>
<dbReference type="InterPro" id="IPR007757">
    <property type="entry name" value="MT-A70-like"/>
</dbReference>
<dbReference type="GO" id="GO:0008168">
    <property type="term" value="F:methyltransferase activity"/>
    <property type="evidence" value="ECO:0007669"/>
    <property type="project" value="UniProtKB-KW"/>
</dbReference>
<keyword evidence="5" id="KW-0614">Plasmid</keyword>
<dbReference type="EMBL" id="CP001105">
    <property type="protein sequence ID" value="ACR73123.1"/>
    <property type="molecule type" value="Genomic_DNA"/>
</dbReference>
<dbReference type="Proteomes" id="UP000001476">
    <property type="component" value="Plasmid pEubeli1"/>
</dbReference>
<evidence type="ECO:0000313" key="6">
    <source>
        <dbReference type="Proteomes" id="UP000001476"/>
    </source>
</evidence>
<name>C4Z5Z5_LACE2</name>
<dbReference type="PROSITE" id="PS51143">
    <property type="entry name" value="MT_A70"/>
    <property type="match status" value="1"/>
</dbReference>
<dbReference type="HOGENOM" id="CLU_018702_2_1_9"/>
<organism evidence="5 6">
    <name type="scientific">Lachnospira eligens (strain ATCC 27750 / DSM 3376 / VPI C15-48 / C15-B4)</name>
    <name type="common">Eubacterium eligens</name>
    <dbReference type="NCBI Taxonomy" id="515620"/>
    <lineage>
        <taxon>Bacteria</taxon>
        <taxon>Bacillati</taxon>
        <taxon>Bacillota</taxon>
        <taxon>Clostridia</taxon>
        <taxon>Lachnospirales</taxon>
        <taxon>Lachnospiraceae</taxon>
        <taxon>Lachnospira</taxon>
    </lineage>
</organism>
<dbReference type="Pfam" id="PF05063">
    <property type="entry name" value="MT-A70"/>
    <property type="match status" value="1"/>
</dbReference>
<evidence type="ECO:0000256" key="1">
    <source>
        <dbReference type="ARBA" id="ARBA00022603"/>
    </source>
</evidence>
<dbReference type="InterPro" id="IPR029063">
    <property type="entry name" value="SAM-dependent_MTases_sf"/>
</dbReference>
<dbReference type="AlphaFoldDB" id="C4Z5Z5"/>
<keyword evidence="3" id="KW-0949">S-adenosyl-L-methionine</keyword>
<gene>
    <name evidence="5" type="ordered locus">EUBELI_10073</name>
</gene>
<evidence type="ECO:0000256" key="3">
    <source>
        <dbReference type="ARBA" id="ARBA00022691"/>
    </source>
</evidence>
<dbReference type="PANTHER" id="PTHR12829">
    <property type="entry name" value="N6-ADENOSINE-METHYLTRANSFERASE"/>
    <property type="match status" value="1"/>
</dbReference>
<keyword evidence="2 5" id="KW-0808">Transferase</keyword>
<accession>C4Z5Z5</accession>
<dbReference type="SUPFAM" id="SSF53335">
    <property type="entry name" value="S-adenosyl-L-methionine-dependent methyltransferases"/>
    <property type="match status" value="1"/>
</dbReference>
<sequence length="196" mass="22510">MIRIDQNIKEVFLLKVDIFNTENKYKIIYADPAWLYRDKAVAGGRGAGCHYTVTRLEDIKALPVEKLADDDSVLFMWVTMPFLEEAFDVMRSWGFEYKTCAFTWIKQNKKADTLFWGMGNWTRANAELCLLGVRGKPKRMDAGVHSVIMSHIEEHSKKPAETRDRIVKLMAGGGLPKIELFARQCIDGWDCWGNEV</sequence>
<dbReference type="PANTHER" id="PTHR12829:SF7">
    <property type="entry name" value="N6-ADENOSINE-METHYLTRANSFERASE CATALYTIC SUBUNIT"/>
    <property type="match status" value="1"/>
</dbReference>
<protein>
    <submittedName>
        <fullName evidence="5">Site-specific DNA-methyltransferase (Adenine-specific)</fullName>
    </submittedName>
</protein>
<evidence type="ECO:0000313" key="5">
    <source>
        <dbReference type="EMBL" id="ACR73123.1"/>
    </source>
</evidence>
<keyword evidence="1 5" id="KW-0489">Methyltransferase</keyword>
<evidence type="ECO:0000256" key="2">
    <source>
        <dbReference type="ARBA" id="ARBA00022679"/>
    </source>
</evidence>
<dbReference type="REBASE" id="422991">
    <property type="entry name" value="M.EelORF10073P"/>
</dbReference>
<dbReference type="GO" id="GO:0032259">
    <property type="term" value="P:methylation"/>
    <property type="evidence" value="ECO:0007669"/>
    <property type="project" value="UniProtKB-KW"/>
</dbReference>
<comment type="similarity">
    <text evidence="4">Belongs to the MT-A70-like family.</text>
</comment>
<geneLocation type="plasmid" evidence="6">
    <name>pEubeli1</name>
</geneLocation>